<dbReference type="SUPFAM" id="SSF55469">
    <property type="entry name" value="FMN-dependent nitroreductase-like"/>
    <property type="match status" value="1"/>
</dbReference>
<dbReference type="Gene3D" id="3.40.109.10">
    <property type="entry name" value="NADH Oxidase"/>
    <property type="match status" value="1"/>
</dbReference>
<sequence length="247" mass="26503">MSTVVQGGTKLESLSTQYDIITELQKAACLDAEDLAGLPFAGAFAPRRVSGVHGPVGMEPVPVTRRIPARKTLSQTLESRTSERFFNDTKVGPDLVAEVMRAGTAYDQTQWAGECTNGLELDLLVAARQVDGMVPGFYRFADETFTPVEPLTEPLDDLVLQLEFASAPFIVLALAPLADELQRWSDHGERVANLRTGGAIAAGLLAGQARGLSGSPFAGFLSAPLRRLLNTDGYENAPMFAAAFGYR</sequence>
<comment type="caution">
    <text evidence="2">The sequence shown here is derived from an EMBL/GenBank/DDBJ whole genome shotgun (WGS) entry which is preliminary data.</text>
</comment>
<name>A0A5B0E8W0_9MICC</name>
<dbReference type="InterPro" id="IPR000415">
    <property type="entry name" value="Nitroreductase-like"/>
</dbReference>
<evidence type="ECO:0000259" key="1">
    <source>
        <dbReference type="Pfam" id="PF00881"/>
    </source>
</evidence>
<evidence type="ECO:0000313" key="2">
    <source>
        <dbReference type="EMBL" id="KAA0974200.1"/>
    </source>
</evidence>
<feature type="domain" description="Nitroreductase" evidence="1">
    <location>
        <begin position="78"/>
        <end position="246"/>
    </location>
</feature>
<dbReference type="RefSeq" id="WP_149620551.1">
    <property type="nucleotide sequence ID" value="NZ_VOBL01000020.1"/>
</dbReference>
<dbReference type="EMBL" id="VOBL01000020">
    <property type="protein sequence ID" value="KAA0974200.1"/>
    <property type="molecule type" value="Genomic_DNA"/>
</dbReference>
<dbReference type="InterPro" id="IPR029479">
    <property type="entry name" value="Nitroreductase"/>
</dbReference>
<accession>A0A5B0E8W0</accession>
<proteinExistence type="predicted"/>
<gene>
    <name evidence="2" type="ORF">FQ154_16315</name>
</gene>
<dbReference type="OrthoDB" id="5119587at2"/>
<reference evidence="2 3" key="1">
    <citation type="submission" date="2019-07" db="EMBL/GenBank/DDBJ databases">
        <title>Analysis of the biochemical properties, biological activity and biotechnological potential of siderophores and biosurfactants produced by Antarctic psychrotolerant bacteria.</title>
        <authorList>
            <person name="Styczynski M."/>
            <person name="Krucon T."/>
            <person name="Decewicz P."/>
            <person name="Dziewit L."/>
        </authorList>
    </citation>
    <scope>NUCLEOTIDE SEQUENCE [LARGE SCALE GENOMIC DNA]</scope>
    <source>
        <strain evidence="2 3">ANT_H27</strain>
    </source>
</reference>
<dbReference type="GO" id="GO:0016491">
    <property type="term" value="F:oxidoreductase activity"/>
    <property type="evidence" value="ECO:0007669"/>
    <property type="project" value="InterPro"/>
</dbReference>
<dbReference type="Pfam" id="PF00881">
    <property type="entry name" value="Nitroreductase"/>
    <property type="match status" value="1"/>
</dbReference>
<protein>
    <recommendedName>
        <fullName evidence="1">Nitroreductase domain-containing protein</fullName>
    </recommendedName>
</protein>
<organism evidence="2 3">
    <name type="scientific">Paeniglutamicibacter gangotriensis</name>
    <dbReference type="NCBI Taxonomy" id="254787"/>
    <lineage>
        <taxon>Bacteria</taxon>
        <taxon>Bacillati</taxon>
        <taxon>Actinomycetota</taxon>
        <taxon>Actinomycetes</taxon>
        <taxon>Micrococcales</taxon>
        <taxon>Micrococcaceae</taxon>
        <taxon>Paeniglutamicibacter</taxon>
    </lineage>
</organism>
<dbReference type="AlphaFoldDB" id="A0A5B0E8W0"/>
<evidence type="ECO:0000313" key="3">
    <source>
        <dbReference type="Proteomes" id="UP000323856"/>
    </source>
</evidence>
<dbReference type="Proteomes" id="UP000323856">
    <property type="component" value="Unassembled WGS sequence"/>
</dbReference>